<accession>A0A6N2W5P8</accession>
<dbReference type="RefSeq" id="WP_156595465.1">
    <property type="nucleotide sequence ID" value="NZ_CACRTI010000004.1"/>
</dbReference>
<name>A0A6N2W5P8_CITAM</name>
<evidence type="ECO:0000313" key="1">
    <source>
        <dbReference type="EMBL" id="VYT37383.1"/>
    </source>
</evidence>
<proteinExistence type="predicted"/>
<reference evidence="1" key="1">
    <citation type="submission" date="2019-11" db="EMBL/GenBank/DDBJ databases">
        <authorList>
            <person name="Feng L."/>
        </authorList>
    </citation>
    <scope>NUCLEOTIDE SEQUENCE</scope>
    <source>
        <strain evidence="1">CAmalonaticusLFYP1</strain>
    </source>
</reference>
<protein>
    <submittedName>
        <fullName evidence="1">Uncharacterized protein</fullName>
    </submittedName>
</protein>
<sequence>MELTNVPAPQGVWTQVYDGTAESVIAISGTEAYICQSTTAPDEDLIGLPFSGMSLTQYIYRATSGTPVYVKPLNADAIIIVNA</sequence>
<gene>
    <name evidence="1" type="ORF">CALFYP1_04278</name>
</gene>
<dbReference type="EMBL" id="CACRTI010000004">
    <property type="protein sequence ID" value="VYT37383.1"/>
    <property type="molecule type" value="Genomic_DNA"/>
</dbReference>
<organism evidence="1">
    <name type="scientific">Citrobacter amalonaticus</name>
    <dbReference type="NCBI Taxonomy" id="35703"/>
    <lineage>
        <taxon>Bacteria</taxon>
        <taxon>Pseudomonadati</taxon>
        <taxon>Pseudomonadota</taxon>
        <taxon>Gammaproteobacteria</taxon>
        <taxon>Enterobacterales</taxon>
        <taxon>Enterobacteriaceae</taxon>
        <taxon>Citrobacter</taxon>
    </lineage>
</organism>
<dbReference type="AlphaFoldDB" id="A0A6N2W5P8"/>